<evidence type="ECO:0000313" key="4">
    <source>
        <dbReference type="Proteomes" id="UP000234384"/>
    </source>
</evidence>
<dbReference type="EMBL" id="PKHE01000020">
    <property type="protein sequence ID" value="PKY87836.1"/>
    <property type="molecule type" value="Genomic_DNA"/>
</dbReference>
<reference evidence="3 4" key="1">
    <citation type="submission" date="2017-12" db="EMBL/GenBank/DDBJ databases">
        <title>Phylogenetic diversity of female urinary microbiome.</title>
        <authorList>
            <person name="Thomas-White K."/>
            <person name="Wolfe A.J."/>
        </authorList>
    </citation>
    <scope>NUCLEOTIDE SEQUENCE [LARGE SCALE GENOMIC DNA]</scope>
    <source>
        <strain evidence="3 4">UMB0898</strain>
    </source>
</reference>
<accession>A0A2I1JWS8</accession>
<dbReference type="InterPro" id="IPR059115">
    <property type="entry name" value="Rib"/>
</dbReference>
<evidence type="ECO:0000313" key="3">
    <source>
        <dbReference type="EMBL" id="PKY87836.1"/>
    </source>
</evidence>
<organism evidence="3 4">
    <name type="scientific">Falseniella ignava</name>
    <dbReference type="NCBI Taxonomy" id="137730"/>
    <lineage>
        <taxon>Bacteria</taxon>
        <taxon>Bacillati</taxon>
        <taxon>Bacillota</taxon>
        <taxon>Bacilli</taxon>
        <taxon>Lactobacillales</taxon>
        <taxon>Aerococcaceae</taxon>
        <taxon>Falseniella</taxon>
    </lineage>
</organism>
<evidence type="ECO:0000256" key="1">
    <source>
        <dbReference type="SAM" id="MobiDB-lite"/>
    </source>
</evidence>
<feature type="region of interest" description="Disordered" evidence="1">
    <location>
        <begin position="93"/>
        <end position="145"/>
    </location>
</feature>
<feature type="region of interest" description="Disordered" evidence="1">
    <location>
        <begin position="1"/>
        <end position="66"/>
    </location>
</feature>
<feature type="compositionally biased region" description="Basic and acidic residues" evidence="1">
    <location>
        <begin position="42"/>
        <end position="51"/>
    </location>
</feature>
<comment type="caution">
    <text evidence="3">The sequence shown here is derived from an EMBL/GenBank/DDBJ whole genome shotgun (WGS) entry which is preliminary data.</text>
</comment>
<feature type="compositionally biased region" description="Low complexity" evidence="1">
    <location>
        <begin position="116"/>
        <end position="126"/>
    </location>
</feature>
<proteinExistence type="predicted"/>
<dbReference type="AlphaFoldDB" id="A0A2I1JWS8"/>
<name>A0A2I1JWS8_9LACT</name>
<protein>
    <recommendedName>
        <fullName evidence="2">Rib domain-containing protein</fullName>
    </recommendedName>
</protein>
<dbReference type="Proteomes" id="UP000234384">
    <property type="component" value="Unassembled WGS sequence"/>
</dbReference>
<feature type="compositionally biased region" description="Basic and acidic residues" evidence="1">
    <location>
        <begin position="93"/>
        <end position="115"/>
    </location>
</feature>
<dbReference type="Pfam" id="PF08428">
    <property type="entry name" value="Rib"/>
    <property type="match status" value="1"/>
</dbReference>
<sequence>MKDKSDNEKYEPQAKPIAKEYGGTTTDNDIKGAVTVPDYPADADKQPEIKVDVPTQLPDGNTPGEYEVDVTVTYPDGSIDTIPWNKLVFHRDDEGAAENDKPAEEAADKDSKGTEETSSTAKSSSGQLPETGEVDATAIFGAAAP</sequence>
<gene>
    <name evidence="3" type="ORF">CYJ57_06675</name>
</gene>
<evidence type="ECO:0000259" key="2">
    <source>
        <dbReference type="Pfam" id="PF08428"/>
    </source>
</evidence>
<dbReference type="RefSeq" id="WP_101954629.1">
    <property type="nucleotide sequence ID" value="NZ_PKHE01000020.1"/>
</dbReference>
<feature type="compositionally biased region" description="Basic and acidic residues" evidence="1">
    <location>
        <begin position="1"/>
        <end position="12"/>
    </location>
</feature>
<feature type="domain" description="Rib" evidence="2">
    <location>
        <begin position="6"/>
        <end position="83"/>
    </location>
</feature>